<feature type="domain" description="Alpha-L-rhamnosidase six-hairpin glycosidase" evidence="1">
    <location>
        <begin position="380"/>
        <end position="601"/>
    </location>
</feature>
<dbReference type="GO" id="GO:0005975">
    <property type="term" value="P:carbohydrate metabolic process"/>
    <property type="evidence" value="ECO:0007669"/>
    <property type="project" value="InterPro"/>
</dbReference>
<evidence type="ECO:0000313" key="2">
    <source>
        <dbReference type="EMBL" id="KAF5266814.1"/>
    </source>
</evidence>
<protein>
    <recommendedName>
        <fullName evidence="1">Alpha-L-rhamnosidase six-hairpin glycosidase domain-containing protein</fullName>
    </recommendedName>
</protein>
<name>A0A8H5ALF5_FUSOX</name>
<dbReference type="Gene3D" id="2.60.120.260">
    <property type="entry name" value="Galactose-binding domain-like"/>
    <property type="match status" value="1"/>
</dbReference>
<organism evidence="2 3">
    <name type="scientific">Fusarium oxysporum</name>
    <name type="common">Fusarium vascular wilt</name>
    <dbReference type="NCBI Taxonomy" id="5507"/>
    <lineage>
        <taxon>Eukaryota</taxon>
        <taxon>Fungi</taxon>
        <taxon>Dikarya</taxon>
        <taxon>Ascomycota</taxon>
        <taxon>Pezizomycotina</taxon>
        <taxon>Sordariomycetes</taxon>
        <taxon>Hypocreomycetidae</taxon>
        <taxon>Hypocreales</taxon>
        <taxon>Nectriaceae</taxon>
        <taxon>Fusarium</taxon>
        <taxon>Fusarium oxysporum species complex</taxon>
    </lineage>
</organism>
<dbReference type="PANTHER" id="PTHR34987">
    <property type="entry name" value="C, PUTATIVE (AFU_ORTHOLOGUE AFUA_3G02880)-RELATED"/>
    <property type="match status" value="1"/>
</dbReference>
<gene>
    <name evidence="2" type="ORF">FOXYS1_2332</name>
</gene>
<dbReference type="InterPro" id="IPR008928">
    <property type="entry name" value="6-hairpin_glycosidase_sf"/>
</dbReference>
<sequence length="841" mass="94781">MHLLVNGNTWIWHPAWVDTDPKFAGGFLHFRKTVHLDSAPIAPLEINISADTRFKLYINQRLVHWGPVKGDANRWFYDTIDIAPFLQQGENHVAVHVLRFYHATTYASSFARMPVGGLLIRTCDRDSHIQLNTDATWETAIDPSAVLRADDPFDIFMHIFEQVDKRNDAALSWVKASIVHVAFEPEGAGITMPWRLCPRMIPRQRQTALDFSAVHNVRSTADQKAWEALLLPHGASEATPCVRLPAGTSHHIELEVESHKTALLVFRFAAEESAAGSKITITYAECYEDDPICLPFTRAKGDRTDTTKKLIGPYDSYILSGNANASSPLYHINAPQEEVYQPYHYRTFRYLAIDIEVPQDSEATCTGIDIIETRYPLDVKGAFETGDDWVSKLWSISVRTLENCMHDCYEDCPFYEQLQYPMDTRNSALFTYLIAGDDRLARQAIIQLHDTFSPSIGLTESRSTVNFMQRQYIVAFALYWICMVVDHYEYHADATFVRQFLGVAESIIQTFTSRIDPEHGLVTSSRNAAWEYTDWTTLWAPMGVPSAVGRTGVSTYTNCLFAYTLEKLGGLHNHLGRKESAQEFRLQAQDIVKAVSVHCFDGEFFTDGLAQAPVPVDEYSQHCQAWAVLCGAATGELADQVMRASLAQGNPMSQTRPLLSASEARANLAKLDRRLFTITSISFSFYTLRALAAVSDNCYDEHFHAFWSIWKEQAAQNVTTWAEDAVNIRSDCHAWGSVPIHEFITEVAGIKPVEPGWATVGFQPRLRLFPNMKTTLPINRKSGSCMLEIEWEGQGDSTVVRLRRKTEGSGMTSLPIRVKLPDCDQFTVELHDSLEYVVSKA</sequence>
<dbReference type="Gene3D" id="2.60.420.10">
    <property type="entry name" value="Maltose phosphorylase, domain 3"/>
    <property type="match status" value="1"/>
</dbReference>
<dbReference type="Proteomes" id="UP000558688">
    <property type="component" value="Unassembled WGS sequence"/>
</dbReference>
<dbReference type="GO" id="GO:0003824">
    <property type="term" value="F:catalytic activity"/>
    <property type="evidence" value="ECO:0007669"/>
    <property type="project" value="UniProtKB-ARBA"/>
</dbReference>
<proteinExistence type="predicted"/>
<accession>A0A8H5ALF5</accession>
<dbReference type="PANTHER" id="PTHR34987:SF2">
    <property type="entry name" value="B, PUTATIVE (AFU_ORTHOLOGUE AFUA_7G05040)-RELATED"/>
    <property type="match status" value="1"/>
</dbReference>
<evidence type="ECO:0000313" key="3">
    <source>
        <dbReference type="Proteomes" id="UP000558688"/>
    </source>
</evidence>
<evidence type="ECO:0000259" key="1">
    <source>
        <dbReference type="Pfam" id="PF17389"/>
    </source>
</evidence>
<dbReference type="InterPro" id="IPR008979">
    <property type="entry name" value="Galactose-bd-like_sf"/>
</dbReference>
<dbReference type="AlphaFoldDB" id="A0A8H5ALF5"/>
<dbReference type="InterPro" id="IPR035396">
    <property type="entry name" value="Bac_rhamnosid6H"/>
</dbReference>
<dbReference type="InterPro" id="IPR012341">
    <property type="entry name" value="6hp_glycosidase-like_sf"/>
</dbReference>
<reference evidence="2" key="1">
    <citation type="submission" date="2020-02" db="EMBL/GenBank/DDBJ databases">
        <title>Identification and distribution of gene clusters putatively required for synthesis of sphingolipid metabolism inhibitors in phylogenetically diverse species of the filamentous fungus Fusarium.</title>
        <authorList>
            <person name="Kim H.-S."/>
            <person name="Busman M."/>
            <person name="Brown D.W."/>
            <person name="Divon H."/>
            <person name="Uhlig S."/>
            <person name="Proctor R.H."/>
        </authorList>
    </citation>
    <scope>NUCLEOTIDE SEQUENCE [LARGE SCALE GENOMIC DNA]</scope>
    <source>
        <strain evidence="2">NRRL 39464</strain>
    </source>
</reference>
<dbReference type="SUPFAM" id="SSF48208">
    <property type="entry name" value="Six-hairpin glycosidases"/>
    <property type="match status" value="1"/>
</dbReference>
<dbReference type="EMBL" id="JAAFOW010000335">
    <property type="protein sequence ID" value="KAF5266814.1"/>
    <property type="molecule type" value="Genomic_DNA"/>
</dbReference>
<comment type="caution">
    <text evidence="2">The sequence shown here is derived from an EMBL/GenBank/DDBJ whole genome shotgun (WGS) entry which is preliminary data.</text>
</comment>
<dbReference type="SUPFAM" id="SSF49785">
    <property type="entry name" value="Galactose-binding domain-like"/>
    <property type="match status" value="1"/>
</dbReference>
<dbReference type="Pfam" id="PF17389">
    <property type="entry name" value="Bac_rhamnosid6H"/>
    <property type="match status" value="1"/>
</dbReference>
<dbReference type="Gene3D" id="1.50.10.10">
    <property type="match status" value="1"/>
</dbReference>